<evidence type="ECO:0000259" key="2">
    <source>
        <dbReference type="SMART" id="SM00516"/>
    </source>
</evidence>
<dbReference type="SUPFAM" id="SSF52087">
    <property type="entry name" value="CRAL/TRIO domain"/>
    <property type="match status" value="1"/>
</dbReference>
<dbReference type="AlphaFoldDB" id="A0A218X3J8"/>
<feature type="region of interest" description="Disordered" evidence="1">
    <location>
        <begin position="226"/>
        <end position="245"/>
    </location>
</feature>
<proteinExistence type="predicted"/>
<accession>A0A218X3J8</accession>
<evidence type="ECO:0000313" key="4">
    <source>
        <dbReference type="Proteomes" id="UP000197138"/>
    </source>
</evidence>
<dbReference type="InterPro" id="IPR036865">
    <property type="entry name" value="CRAL-TRIO_dom_sf"/>
</dbReference>
<feature type="compositionally biased region" description="Polar residues" evidence="1">
    <location>
        <begin position="226"/>
        <end position="235"/>
    </location>
</feature>
<dbReference type="PANTHER" id="PTHR48411">
    <property type="entry name" value="OS01G0948300 PROTEIN"/>
    <property type="match status" value="1"/>
</dbReference>
<feature type="region of interest" description="Disordered" evidence="1">
    <location>
        <begin position="1"/>
        <end position="31"/>
    </location>
</feature>
<gene>
    <name evidence="3" type="ORF">CDL15_Pgr003083</name>
</gene>
<dbReference type="Proteomes" id="UP000197138">
    <property type="component" value="Unassembled WGS sequence"/>
</dbReference>
<dbReference type="CDD" id="cd00170">
    <property type="entry name" value="SEC14"/>
    <property type="match status" value="1"/>
</dbReference>
<name>A0A218X3J8_PUNGR</name>
<dbReference type="PANTHER" id="PTHR48411:SF1">
    <property type="entry name" value="OS01G0948300 PROTEIN"/>
    <property type="match status" value="1"/>
</dbReference>
<dbReference type="Pfam" id="PF13716">
    <property type="entry name" value="CRAL_TRIO_2"/>
    <property type="match status" value="1"/>
</dbReference>
<feature type="domain" description="CRAL-TRIO" evidence="2">
    <location>
        <begin position="48"/>
        <end position="204"/>
    </location>
</feature>
<reference evidence="4" key="1">
    <citation type="journal article" date="2017" name="Plant J.">
        <title>The pomegranate (Punica granatum L.) genome and the genomics of punicalagin biosynthesis.</title>
        <authorList>
            <person name="Qin G."/>
            <person name="Xu C."/>
            <person name="Ming R."/>
            <person name="Tang H."/>
            <person name="Guyot R."/>
            <person name="Kramer E.M."/>
            <person name="Hu Y."/>
            <person name="Yi X."/>
            <person name="Qi Y."/>
            <person name="Xu X."/>
            <person name="Gao Z."/>
            <person name="Pan H."/>
            <person name="Jian J."/>
            <person name="Tian Y."/>
            <person name="Yue Z."/>
            <person name="Xu Y."/>
        </authorList>
    </citation>
    <scope>NUCLEOTIDE SEQUENCE [LARGE SCALE GENOMIC DNA]</scope>
    <source>
        <strain evidence="4">cv. Dabenzi</strain>
    </source>
</reference>
<protein>
    <recommendedName>
        <fullName evidence="2">CRAL-TRIO domain-containing protein</fullName>
    </recommendedName>
</protein>
<evidence type="ECO:0000313" key="3">
    <source>
        <dbReference type="EMBL" id="OWM78912.1"/>
    </source>
</evidence>
<dbReference type="EMBL" id="MTKT01002492">
    <property type="protein sequence ID" value="OWM78912.1"/>
    <property type="molecule type" value="Genomic_DNA"/>
</dbReference>
<dbReference type="SMART" id="SM00516">
    <property type="entry name" value="SEC14"/>
    <property type="match status" value="1"/>
</dbReference>
<feature type="compositionally biased region" description="Basic and acidic residues" evidence="1">
    <location>
        <begin position="18"/>
        <end position="31"/>
    </location>
</feature>
<dbReference type="InterPro" id="IPR001251">
    <property type="entry name" value="CRAL-TRIO_dom"/>
</dbReference>
<comment type="caution">
    <text evidence="3">The sequence shown here is derived from an EMBL/GenBank/DDBJ whole genome shotgun (WGS) entry which is preliminary data.</text>
</comment>
<organism evidence="3 4">
    <name type="scientific">Punica granatum</name>
    <name type="common">Pomegranate</name>
    <dbReference type="NCBI Taxonomy" id="22663"/>
    <lineage>
        <taxon>Eukaryota</taxon>
        <taxon>Viridiplantae</taxon>
        <taxon>Streptophyta</taxon>
        <taxon>Embryophyta</taxon>
        <taxon>Tracheophyta</taxon>
        <taxon>Spermatophyta</taxon>
        <taxon>Magnoliopsida</taxon>
        <taxon>eudicotyledons</taxon>
        <taxon>Gunneridae</taxon>
        <taxon>Pentapetalae</taxon>
        <taxon>rosids</taxon>
        <taxon>malvids</taxon>
        <taxon>Myrtales</taxon>
        <taxon>Lythraceae</taxon>
        <taxon>Punica</taxon>
    </lineage>
</organism>
<evidence type="ECO:0000256" key="1">
    <source>
        <dbReference type="SAM" id="MobiDB-lite"/>
    </source>
</evidence>
<sequence length="245" mass="28530">MGNPASDGFSVMVVSSGRGEEERQRRQEEEWHDCSEFLSPAPGDDFSDLELLQFLRLQGSDKSGSRILRIVGKYFPAPVVSTERLKKYVFHKMQCEPPKRPFCIVYMHTIVLKQDNCPGITILRWIYEELNTETKDRLQVVYFIHPGIGFSLLPLDDSLFREGWLIYPTPLYWKIKYISRLQYLRDYVEEDEVEIPEFVREHDQVLEQRPLADYGIEPLTLSLTEMPSTPNSSFGSYEDRCSSSE</sequence>
<dbReference type="Gene3D" id="3.40.525.10">
    <property type="entry name" value="CRAL-TRIO lipid binding domain"/>
    <property type="match status" value="1"/>
</dbReference>